<comment type="caution">
    <text evidence="2">The sequence shown here is derived from an EMBL/GenBank/DDBJ whole genome shotgun (WGS) entry which is preliminary data.</text>
</comment>
<evidence type="ECO:0000313" key="2">
    <source>
        <dbReference type="EMBL" id="CDC71154.1"/>
    </source>
</evidence>
<name>R6TN01_9BACT</name>
<reference evidence="2" key="1">
    <citation type="submission" date="2012-11" db="EMBL/GenBank/DDBJ databases">
        <title>Dependencies among metagenomic species, viruses, plasmids and units of genetic variation.</title>
        <authorList>
            <person name="Nielsen H.B."/>
            <person name="Almeida M."/>
            <person name="Juncker A.S."/>
            <person name="Rasmussen S."/>
            <person name="Li J."/>
            <person name="Sunagawa S."/>
            <person name="Plichta D."/>
            <person name="Gautier L."/>
            <person name="Le Chatelier E."/>
            <person name="Peletier E."/>
            <person name="Bonde I."/>
            <person name="Nielsen T."/>
            <person name="Manichanh C."/>
            <person name="Arumugam M."/>
            <person name="Batto J."/>
            <person name="Santos M.B.Q.D."/>
            <person name="Blom N."/>
            <person name="Borruel N."/>
            <person name="Burgdorf K.S."/>
            <person name="Boumezbeur F."/>
            <person name="Casellas F."/>
            <person name="Dore J."/>
            <person name="Guarner F."/>
            <person name="Hansen T."/>
            <person name="Hildebrand F."/>
            <person name="Kaas R.S."/>
            <person name="Kennedy S."/>
            <person name="Kristiansen K."/>
            <person name="Kultima J.R."/>
            <person name="Leonard P."/>
            <person name="Levenez F."/>
            <person name="Lund O."/>
            <person name="Moumen B."/>
            <person name="Le Paslier D."/>
            <person name="Pons N."/>
            <person name="Pedersen O."/>
            <person name="Prifti E."/>
            <person name="Qin J."/>
            <person name="Raes J."/>
            <person name="Tap J."/>
            <person name="Tims S."/>
            <person name="Ussery D.W."/>
            <person name="Yamada T."/>
            <person name="MetaHit consortium"/>
            <person name="Renault P."/>
            <person name="Sicheritz-Ponten T."/>
            <person name="Bork P."/>
            <person name="Wang J."/>
            <person name="Brunak S."/>
            <person name="Ehrlich S.D."/>
        </authorList>
    </citation>
    <scope>NUCLEOTIDE SEQUENCE [LARGE SCALE GENOMIC DNA]</scope>
</reference>
<evidence type="ECO:0000256" key="1">
    <source>
        <dbReference type="SAM" id="MobiDB-lite"/>
    </source>
</evidence>
<proteinExistence type="predicted"/>
<sequence>MNNMFFNTEATLPIITGESSRAINAENPKGERGAGGKTASGLGVGRKGTPCITLKAGETAEIADIEGCGVINHIWITVTDKTSEADRFVLRDLVLRMYWDGEEKPSVESPLGDFFCLGFGESYTVNSALINVNPLRGMNCYIPMPFSGRARITVENQHPRDIGGFFYQIDYCLRDSLPENTGYFHAQWRREETTVRGRDYVILDGVRGKGQYIGTFLALSTLSRYWWGEGEIKAYIDGDNEFPTICGTGTEDYFGGAWSFASHINGECVETNFCAPYLGYPFYSDKDRAVTNPYHNRDCPPMRTFYRWHVCDPMRFASDFRLTVQQIGICHGGLFERSDDVSSVAYWYQTEPHADFPELLPVKERHPR</sequence>
<protein>
    <recommendedName>
        <fullName evidence="4">DUF2961 domain-containing protein</fullName>
    </recommendedName>
</protein>
<evidence type="ECO:0008006" key="4">
    <source>
        <dbReference type="Google" id="ProtNLM"/>
    </source>
</evidence>
<dbReference type="AlphaFoldDB" id="R6TN01"/>
<dbReference type="STRING" id="1263015.BN580_00824"/>
<evidence type="ECO:0000313" key="3">
    <source>
        <dbReference type="Proteomes" id="UP000017938"/>
    </source>
</evidence>
<dbReference type="InterPro" id="IPR021345">
    <property type="entry name" value="DUF2961"/>
</dbReference>
<dbReference type="Gene3D" id="2.60.120.1390">
    <property type="match status" value="1"/>
</dbReference>
<accession>R6TN01</accession>
<gene>
    <name evidence="2" type="ORF">BN580_00824</name>
</gene>
<organism evidence="2 3">
    <name type="scientific">Candidatus Colimorpha enterica</name>
    <dbReference type="NCBI Taxonomy" id="3083063"/>
    <lineage>
        <taxon>Bacteria</taxon>
        <taxon>Pseudomonadati</taxon>
        <taxon>Bacteroidota</taxon>
        <taxon>Bacteroidia</taxon>
        <taxon>Bacteroidales</taxon>
        <taxon>Candidatus Colimorpha</taxon>
    </lineage>
</organism>
<dbReference type="Proteomes" id="UP000017938">
    <property type="component" value="Unassembled WGS sequence"/>
</dbReference>
<feature type="region of interest" description="Disordered" evidence="1">
    <location>
        <begin position="21"/>
        <end position="40"/>
    </location>
</feature>
<dbReference type="EMBL" id="CBFW010000062">
    <property type="protein sequence ID" value="CDC71154.1"/>
    <property type="molecule type" value="Genomic_DNA"/>
</dbReference>
<dbReference type="Pfam" id="PF11175">
    <property type="entry name" value="DUF2961"/>
    <property type="match status" value="1"/>
</dbReference>